<dbReference type="InterPro" id="IPR041033">
    <property type="entry name" value="SpaA_PFL_dom_1"/>
</dbReference>
<comment type="similarity">
    <text evidence="1">Belongs to the serine-aspartate repeat-containing protein (SDr) family.</text>
</comment>
<proteinExistence type="inferred from homology"/>
<dbReference type="PANTHER" id="PTHR36108:SF13">
    <property type="entry name" value="COLOSSIN-B-RELATED"/>
    <property type="match status" value="1"/>
</dbReference>
<evidence type="ECO:0000313" key="7">
    <source>
        <dbReference type="EMBL" id="MFD0705503.1"/>
    </source>
</evidence>
<dbReference type="SUPFAM" id="SSF49478">
    <property type="entry name" value="Cna protein B-type domain"/>
    <property type="match status" value="2"/>
</dbReference>
<dbReference type="Proteomes" id="UP001597036">
    <property type="component" value="Unassembled WGS sequence"/>
</dbReference>
<protein>
    <submittedName>
        <fullName evidence="7">SpaA isopeptide-forming pilin-related protein</fullName>
    </submittedName>
</protein>
<dbReference type="InterPro" id="IPR013783">
    <property type="entry name" value="Ig-like_fold"/>
</dbReference>
<feature type="domain" description="SpaA-like prealbumin fold" evidence="6">
    <location>
        <begin position="416"/>
        <end position="499"/>
    </location>
</feature>
<evidence type="ECO:0000256" key="5">
    <source>
        <dbReference type="SAM" id="SignalP"/>
    </source>
</evidence>
<evidence type="ECO:0000256" key="1">
    <source>
        <dbReference type="ARBA" id="ARBA00007257"/>
    </source>
</evidence>
<keyword evidence="3 5" id="KW-0732">Signal</keyword>
<evidence type="ECO:0000259" key="6">
    <source>
        <dbReference type="Pfam" id="PF17802"/>
    </source>
</evidence>
<keyword evidence="4" id="KW-1133">Transmembrane helix</keyword>
<keyword evidence="4" id="KW-0812">Transmembrane</keyword>
<keyword evidence="8" id="KW-1185">Reference proteome</keyword>
<feature type="signal peptide" evidence="5">
    <location>
        <begin position="1"/>
        <end position="36"/>
    </location>
</feature>
<evidence type="ECO:0000313" key="8">
    <source>
        <dbReference type="Proteomes" id="UP001597036"/>
    </source>
</evidence>
<feature type="chain" id="PRO_5046832911" evidence="5">
    <location>
        <begin position="37"/>
        <end position="814"/>
    </location>
</feature>
<dbReference type="Pfam" id="PF17802">
    <property type="entry name" value="SpaA"/>
    <property type="match status" value="2"/>
</dbReference>
<evidence type="ECO:0000256" key="2">
    <source>
        <dbReference type="ARBA" id="ARBA00022525"/>
    </source>
</evidence>
<reference evidence="8" key="1">
    <citation type="journal article" date="2019" name="Int. J. Syst. Evol. Microbiol.">
        <title>The Global Catalogue of Microorganisms (GCM) 10K type strain sequencing project: providing services to taxonomists for standard genome sequencing and annotation.</title>
        <authorList>
            <consortium name="The Broad Institute Genomics Platform"/>
            <consortium name="The Broad Institute Genome Sequencing Center for Infectious Disease"/>
            <person name="Wu L."/>
            <person name="Ma J."/>
        </authorList>
    </citation>
    <scope>NUCLEOTIDE SEQUENCE [LARGE SCALE GENOMIC DNA]</scope>
    <source>
        <strain evidence="8">CCM 8604</strain>
    </source>
</reference>
<evidence type="ECO:0000256" key="3">
    <source>
        <dbReference type="ARBA" id="ARBA00022729"/>
    </source>
</evidence>
<gene>
    <name evidence="7" type="ORF">ACFQY8_07085</name>
</gene>
<feature type="transmembrane region" description="Helical" evidence="4">
    <location>
        <begin position="788"/>
        <end position="807"/>
    </location>
</feature>
<dbReference type="PANTHER" id="PTHR36108">
    <property type="entry name" value="COLOSSIN-B-RELATED"/>
    <property type="match status" value="1"/>
</dbReference>
<keyword evidence="2" id="KW-0964">Secreted</keyword>
<evidence type="ECO:0000256" key="4">
    <source>
        <dbReference type="SAM" id="Phobius"/>
    </source>
</evidence>
<name>A0ABW2Y5H2_9BIFI</name>
<accession>A0ABW2Y5H2</accession>
<dbReference type="NCBIfam" id="TIGR01167">
    <property type="entry name" value="LPXTG_anchor"/>
    <property type="match status" value="1"/>
</dbReference>
<comment type="caution">
    <text evidence="7">The sequence shown here is derived from an EMBL/GenBank/DDBJ whole genome shotgun (WGS) entry which is preliminary data.</text>
</comment>
<dbReference type="EMBL" id="JBHTHQ010000022">
    <property type="protein sequence ID" value="MFD0705503.1"/>
    <property type="molecule type" value="Genomic_DNA"/>
</dbReference>
<dbReference type="RefSeq" id="WP_377939218.1">
    <property type="nucleotide sequence ID" value="NZ_JBHTHQ010000022.1"/>
</dbReference>
<sequence>MFTPTHVRHMVKHLVVFTLSLLLVLTTALGSSVAVADTTITPEVALSGIYPHYTGGTGSYSLDYYVVKYTVTMDKPRLFGMKQTANTMGVQLLSEDTNSPVASGNVINGYAYSQQTTYVPDGYTSIFTPTLSATNIITLSFKIPASKLQYWKFTSDMFKFDFMLLKEENGVYTQLTDTQESTTGTQTGSTIKTNWVGYYYDDGYVSRFRISSVDGSQTLPSFCVDGKTSTLNEVIGTSRIDGISTAKAKNYYFQKLSEDNPAVYGENGVISTRSQDAQYRPYTSQEEIIKHIKMALYYYQTQGSTDSILSAKRKKTKNYQHYLLEQQLIWMYTDGIASSNTAWKNVHDHYLYTGDTASISFKDTQTLFSRIEAQNLTQSQLDSITLTFWQGVGPTGSEKRPSQNQMTYEYNPNVVSLSVVKVDVNATTTRLAGATFTLKNSAGEVVSTQTSGADGTLTFRKLTDGTYMLQETVAPSGYDLNATVYTVTVAGGSFTIKDMQNNTVALNSSGQLQVGDKKTPVKGKFAVKKVDADDVSKTLAGATFELKLNSTSASTSFEKTTDSRGLISFEDLDPGQYLLKEKEAPYGYQLDSATYVIDVHDDGTVTWRNTATGESSSSAGRDITITIKDSAYPPMKVQVVKMTHVAGDGSETQEVPITSGKLVLKLTAVAGNTHAVPTGKDTFEFDLSTQPSDGTEMTPLTMTLPDGLSGDYILTEVSAPAGYVKTNKSYTIRVNPDNRTVTLLDSSNLPSTVLYRYDVQDKVDDMRSLKIFNEKPEYPHTGGSGTRMFTVAGCIVMLIGIAIAFGYRSKAKNK</sequence>
<keyword evidence="4" id="KW-0472">Membrane</keyword>
<organism evidence="7 8">
    <name type="scientific">Alloscardovia venturai</name>
    <dbReference type="NCBI Taxonomy" id="1769421"/>
    <lineage>
        <taxon>Bacteria</taxon>
        <taxon>Bacillati</taxon>
        <taxon>Actinomycetota</taxon>
        <taxon>Actinomycetes</taxon>
        <taxon>Bifidobacteriales</taxon>
        <taxon>Bifidobacteriaceae</taxon>
        <taxon>Alloscardovia</taxon>
    </lineage>
</organism>
<dbReference type="Gene3D" id="2.60.40.10">
    <property type="entry name" value="Immunoglobulins"/>
    <property type="match status" value="3"/>
</dbReference>
<feature type="domain" description="SpaA-like prealbumin fold" evidence="6">
    <location>
        <begin position="523"/>
        <end position="610"/>
    </location>
</feature>